<dbReference type="GO" id="GO:0016987">
    <property type="term" value="F:sigma factor activity"/>
    <property type="evidence" value="ECO:0007669"/>
    <property type="project" value="UniProtKB-KW"/>
</dbReference>
<dbReference type="PANTHER" id="PTHR30603:SF47">
    <property type="entry name" value="RNA POLYMERASE SIGMA FACTOR SIGD, CHLOROPLASTIC"/>
    <property type="match status" value="1"/>
</dbReference>
<keyword evidence="4" id="KW-0804">Transcription</keyword>
<feature type="domain" description="RNA polymerase sigma-70 region 2" evidence="7">
    <location>
        <begin position="54"/>
        <end position="121"/>
    </location>
</feature>
<evidence type="ECO:0000259" key="7">
    <source>
        <dbReference type="Pfam" id="PF04542"/>
    </source>
</evidence>
<evidence type="ECO:0000259" key="6">
    <source>
        <dbReference type="Pfam" id="PF04539"/>
    </source>
</evidence>
<dbReference type="GO" id="GO:0003677">
    <property type="term" value="F:DNA binding"/>
    <property type="evidence" value="ECO:0007669"/>
    <property type="project" value="UniProtKB-KW"/>
</dbReference>
<dbReference type="Pfam" id="PF00140">
    <property type="entry name" value="Sigma70_r1_2"/>
    <property type="match status" value="1"/>
</dbReference>
<evidence type="ECO:0000259" key="8">
    <source>
        <dbReference type="Pfam" id="PF04545"/>
    </source>
</evidence>
<dbReference type="OrthoDB" id="9809557at2"/>
<name>A0A2A4GDM3_9FLAO</name>
<dbReference type="InterPro" id="IPR007624">
    <property type="entry name" value="RNA_pol_sigma70_r3"/>
</dbReference>
<keyword evidence="1" id="KW-0805">Transcription regulation</keyword>
<dbReference type="Gene3D" id="1.10.601.10">
    <property type="entry name" value="RNA Polymerase Primary Sigma Factor"/>
    <property type="match status" value="1"/>
</dbReference>
<accession>A0A2A4GDM3</accession>
<dbReference type="Pfam" id="PF04542">
    <property type="entry name" value="Sigma70_r2"/>
    <property type="match status" value="1"/>
</dbReference>
<dbReference type="InterPro" id="IPR014284">
    <property type="entry name" value="RNA_pol_sigma-70_dom"/>
</dbReference>
<dbReference type="InterPro" id="IPR013325">
    <property type="entry name" value="RNA_pol_sigma_r2"/>
</dbReference>
<dbReference type="Pfam" id="PF04539">
    <property type="entry name" value="Sigma70_r3"/>
    <property type="match status" value="1"/>
</dbReference>
<evidence type="ECO:0000313" key="10">
    <source>
        <dbReference type="Proteomes" id="UP000219559"/>
    </source>
</evidence>
<dbReference type="PIRSF" id="PIRSF000770">
    <property type="entry name" value="RNA_pol_sigma-SigE/K"/>
    <property type="match status" value="1"/>
</dbReference>
<gene>
    <name evidence="9" type="ORF">B7P33_01855</name>
</gene>
<dbReference type="Pfam" id="PF04545">
    <property type="entry name" value="Sigma70_r4"/>
    <property type="match status" value="1"/>
</dbReference>
<dbReference type="GO" id="GO:0006352">
    <property type="term" value="P:DNA-templated transcription initiation"/>
    <property type="evidence" value="ECO:0007669"/>
    <property type="project" value="InterPro"/>
</dbReference>
<dbReference type="EMBL" id="NBWU01000001">
    <property type="protein sequence ID" value="PCE66070.1"/>
    <property type="molecule type" value="Genomic_DNA"/>
</dbReference>
<dbReference type="InterPro" id="IPR000943">
    <property type="entry name" value="RNA_pol_sigma70"/>
</dbReference>
<keyword evidence="2" id="KW-0731">Sigma factor</keyword>
<feature type="domain" description="RNA polymerase sigma-70 region 3" evidence="6">
    <location>
        <begin position="135"/>
        <end position="208"/>
    </location>
</feature>
<evidence type="ECO:0000256" key="4">
    <source>
        <dbReference type="ARBA" id="ARBA00023163"/>
    </source>
</evidence>
<sequence>MRPLSIAKQVTYRDGESLKRYLQDVSRIPMITEDEEVELVILIRNGDNLALEKLINSNLRFVISVAKQYQGRGLKLLDLINEGNLGLVRAAKLFDETRGFKFISYAVWWIRQGILQALMETTRMVRLPLNKISVINKITKASSNFEQIHQRLPYAEEISELIDVSLAEVQLCMKHSMWPMSMDERLNTESDNFTLYEVLSSGNLDSPEKGLIENSLRTELGGLLNILSDRETYVIKKYYGIGTNNGIGMGQIAYQLGLTTERVRQIKTRALLRLRESSKCDFLKEYLK</sequence>
<dbReference type="InterPro" id="IPR013324">
    <property type="entry name" value="RNA_pol_sigma_r3/r4-like"/>
</dbReference>
<evidence type="ECO:0000256" key="1">
    <source>
        <dbReference type="ARBA" id="ARBA00023015"/>
    </source>
</evidence>
<dbReference type="Gene3D" id="1.10.10.10">
    <property type="entry name" value="Winged helix-like DNA-binding domain superfamily/Winged helix DNA-binding domain"/>
    <property type="match status" value="2"/>
</dbReference>
<dbReference type="InterPro" id="IPR009042">
    <property type="entry name" value="RNA_pol_sigma70_r1_2"/>
</dbReference>
<keyword evidence="10" id="KW-1185">Reference proteome</keyword>
<dbReference type="SUPFAM" id="SSF88946">
    <property type="entry name" value="Sigma2 domain of RNA polymerase sigma factors"/>
    <property type="match status" value="1"/>
</dbReference>
<feature type="domain" description="RNA polymerase sigma-70 region 4" evidence="8">
    <location>
        <begin position="223"/>
        <end position="276"/>
    </location>
</feature>
<protein>
    <submittedName>
        <fullName evidence="9">RNA polymerase subunit sigma</fullName>
    </submittedName>
</protein>
<evidence type="ECO:0000256" key="2">
    <source>
        <dbReference type="ARBA" id="ARBA00023082"/>
    </source>
</evidence>
<dbReference type="InterPro" id="IPR007627">
    <property type="entry name" value="RNA_pol_sigma70_r2"/>
</dbReference>
<dbReference type="PRINTS" id="PR00046">
    <property type="entry name" value="SIGMA70FCT"/>
</dbReference>
<organism evidence="9 10">
    <name type="scientific">Sediminicola luteus</name>
    <dbReference type="NCBI Taxonomy" id="319238"/>
    <lineage>
        <taxon>Bacteria</taxon>
        <taxon>Pseudomonadati</taxon>
        <taxon>Bacteroidota</taxon>
        <taxon>Flavobacteriia</taxon>
        <taxon>Flavobacteriales</taxon>
        <taxon>Flavobacteriaceae</taxon>
        <taxon>Sediminicola</taxon>
    </lineage>
</organism>
<dbReference type="InterPro" id="IPR036388">
    <property type="entry name" value="WH-like_DNA-bd_sf"/>
</dbReference>
<dbReference type="NCBIfam" id="TIGR02937">
    <property type="entry name" value="sigma70-ECF"/>
    <property type="match status" value="1"/>
</dbReference>
<reference evidence="9 10" key="1">
    <citation type="submission" date="2017-04" db="EMBL/GenBank/DDBJ databases">
        <title>A new member of the family Flavobacteriaceae isolated from ascidians.</title>
        <authorList>
            <person name="Chen L."/>
        </authorList>
    </citation>
    <scope>NUCLEOTIDE SEQUENCE [LARGE SCALE GENOMIC DNA]</scope>
    <source>
        <strain evidence="9 10">HQA918</strain>
    </source>
</reference>
<dbReference type="InterPro" id="IPR007630">
    <property type="entry name" value="RNA_pol_sigma70_r4"/>
</dbReference>
<keyword evidence="3" id="KW-0238">DNA-binding</keyword>
<dbReference type="InterPro" id="IPR050239">
    <property type="entry name" value="Sigma-70_RNA_pol_init_factors"/>
</dbReference>
<dbReference type="Proteomes" id="UP000219559">
    <property type="component" value="Unassembled WGS sequence"/>
</dbReference>
<dbReference type="AlphaFoldDB" id="A0A2A4GDM3"/>
<dbReference type="RefSeq" id="WP_097441594.1">
    <property type="nucleotide sequence ID" value="NZ_NBWU01000001.1"/>
</dbReference>
<comment type="caution">
    <text evidence="9">The sequence shown here is derived from an EMBL/GenBank/DDBJ whole genome shotgun (WGS) entry which is preliminary data.</text>
</comment>
<feature type="domain" description="RNA polymerase sigma-70 region 1.2" evidence="5">
    <location>
        <begin position="17"/>
        <end position="48"/>
    </location>
</feature>
<evidence type="ECO:0000313" key="9">
    <source>
        <dbReference type="EMBL" id="PCE66070.1"/>
    </source>
</evidence>
<evidence type="ECO:0000256" key="3">
    <source>
        <dbReference type="ARBA" id="ARBA00023125"/>
    </source>
</evidence>
<dbReference type="PANTHER" id="PTHR30603">
    <property type="entry name" value="RNA POLYMERASE SIGMA FACTOR RPO"/>
    <property type="match status" value="1"/>
</dbReference>
<evidence type="ECO:0000259" key="5">
    <source>
        <dbReference type="Pfam" id="PF00140"/>
    </source>
</evidence>
<dbReference type="SUPFAM" id="SSF88659">
    <property type="entry name" value="Sigma3 and sigma4 domains of RNA polymerase sigma factors"/>
    <property type="match status" value="2"/>
</dbReference>
<proteinExistence type="predicted"/>